<evidence type="ECO:0000313" key="5">
    <source>
        <dbReference type="Proteomes" id="UP000264820"/>
    </source>
</evidence>
<proteinExistence type="inferred from homology"/>
<sequence length="374" mass="41192">EGDTADVELPLFLDKPLPACEYKMTSQGLTQVIEKAETSLGIPSPAELSVQAADDEKAEEQQRREAGEMERPAGAMGMLTSLTSVVQNTVSPNGATAQFRGMPDDRDFHPLSGELQQVLREAKEREELQTEESSDSEKKPVAHYGVLFDQYQGLAHLEALEMLSRESESKVKSVLTTLSGDELSKLRDELGLIKAAFSMMEFDDEDVDEKKGIKAQHELFSFQNHFNSINASRVKVPFPVRWSSLPLFLCVIPDQDGAEFEVNAAAIRSLAELTARSIELFHKLGEGLLLSNGDVEVDILSQLTVVLCKEVSLLSKKFTTCLTAAGKGEVLNPLITGVFLEASNSASYIQDAFQLLMPILEICHIQRRANPPDH</sequence>
<feature type="region of interest" description="Disordered" evidence="3">
    <location>
        <begin position="40"/>
        <end position="70"/>
    </location>
</feature>
<evidence type="ECO:0000256" key="1">
    <source>
        <dbReference type="ARBA" id="ARBA00006903"/>
    </source>
</evidence>
<organism evidence="4 5">
    <name type="scientific">Hippocampus comes</name>
    <name type="common">Tiger tail seahorse</name>
    <dbReference type="NCBI Taxonomy" id="109280"/>
    <lineage>
        <taxon>Eukaryota</taxon>
        <taxon>Metazoa</taxon>
        <taxon>Chordata</taxon>
        <taxon>Craniata</taxon>
        <taxon>Vertebrata</taxon>
        <taxon>Euteleostomi</taxon>
        <taxon>Actinopterygii</taxon>
        <taxon>Neopterygii</taxon>
        <taxon>Teleostei</taxon>
        <taxon>Neoteleostei</taxon>
        <taxon>Acanthomorphata</taxon>
        <taxon>Syngnathiaria</taxon>
        <taxon>Syngnathiformes</taxon>
        <taxon>Syngnathoidei</taxon>
        <taxon>Syngnathidae</taxon>
        <taxon>Hippocampus</taxon>
    </lineage>
</organism>
<comment type="similarity">
    <text evidence="1">Belongs to the FAM114 family.</text>
</comment>
<dbReference type="PANTHER" id="PTHR12842">
    <property type="entry name" value="FI01459P"/>
    <property type="match status" value="1"/>
</dbReference>
<reference evidence="4" key="1">
    <citation type="submission" date="2025-08" db="UniProtKB">
        <authorList>
            <consortium name="Ensembl"/>
        </authorList>
    </citation>
    <scope>IDENTIFICATION</scope>
</reference>
<dbReference type="PANTHER" id="PTHR12842:SF3">
    <property type="entry name" value="PROTEIN FAM114A2"/>
    <property type="match status" value="1"/>
</dbReference>
<dbReference type="GeneTree" id="ENSGT00390000010054"/>
<keyword evidence="5" id="KW-1185">Reference proteome</keyword>
<dbReference type="Proteomes" id="UP000264820">
    <property type="component" value="Unplaced"/>
</dbReference>
<protein>
    <submittedName>
        <fullName evidence="4">Family with sequence similarity 114 member A2</fullName>
    </submittedName>
</protein>
<reference evidence="4" key="2">
    <citation type="submission" date="2025-09" db="UniProtKB">
        <authorList>
            <consortium name="Ensembl"/>
        </authorList>
    </citation>
    <scope>IDENTIFICATION</scope>
</reference>
<name>A0A3Q2Z6G0_HIPCM</name>
<dbReference type="OMA" id="XVLREAK"/>
<dbReference type="Pfam" id="PF05334">
    <property type="entry name" value="DUF719"/>
    <property type="match status" value="2"/>
</dbReference>
<dbReference type="AlphaFoldDB" id="A0A3Q2Z6G0"/>
<feature type="compositionally biased region" description="Basic and acidic residues" evidence="3">
    <location>
        <begin position="59"/>
        <end position="70"/>
    </location>
</feature>
<dbReference type="Ensembl" id="ENSHCOT00000023284.1">
    <property type="protein sequence ID" value="ENSHCOP00000027288.1"/>
    <property type="gene ID" value="ENSHCOG00000019005.1"/>
</dbReference>
<evidence type="ECO:0000256" key="3">
    <source>
        <dbReference type="SAM" id="MobiDB-lite"/>
    </source>
</evidence>
<evidence type="ECO:0000256" key="2">
    <source>
        <dbReference type="ARBA" id="ARBA00022553"/>
    </source>
</evidence>
<dbReference type="InterPro" id="IPR007998">
    <property type="entry name" value="DUF719"/>
</dbReference>
<keyword evidence="2" id="KW-0597">Phosphoprotein</keyword>
<accession>A0A3Q2Z6G0</accession>
<evidence type="ECO:0000313" key="4">
    <source>
        <dbReference type="Ensembl" id="ENSHCOP00000027288.1"/>
    </source>
</evidence>